<evidence type="ECO:0000313" key="2">
    <source>
        <dbReference type="Proteomes" id="UP001150942"/>
    </source>
</evidence>
<proteinExistence type="predicted"/>
<name>A0A9W9N4D4_9EURO</name>
<organism evidence="1 2">
    <name type="scientific">Penicillium cf. viridicatum</name>
    <dbReference type="NCBI Taxonomy" id="2972119"/>
    <lineage>
        <taxon>Eukaryota</taxon>
        <taxon>Fungi</taxon>
        <taxon>Dikarya</taxon>
        <taxon>Ascomycota</taxon>
        <taxon>Pezizomycotina</taxon>
        <taxon>Eurotiomycetes</taxon>
        <taxon>Eurotiomycetidae</taxon>
        <taxon>Eurotiales</taxon>
        <taxon>Aspergillaceae</taxon>
        <taxon>Penicillium</taxon>
    </lineage>
</organism>
<reference evidence="1" key="2">
    <citation type="journal article" date="2023" name="IMA Fungus">
        <title>Comparative genomic study of the Penicillium genus elucidates a diverse pangenome and 15 lateral gene transfer events.</title>
        <authorList>
            <person name="Petersen C."/>
            <person name="Sorensen T."/>
            <person name="Nielsen M.R."/>
            <person name="Sondergaard T.E."/>
            <person name="Sorensen J.L."/>
            <person name="Fitzpatrick D.A."/>
            <person name="Frisvad J.C."/>
            <person name="Nielsen K.L."/>
        </authorList>
    </citation>
    <scope>NUCLEOTIDE SEQUENCE</scope>
    <source>
        <strain evidence="1">IBT 20477</strain>
    </source>
</reference>
<dbReference type="AlphaFoldDB" id="A0A9W9N4D4"/>
<accession>A0A9W9N4D4</accession>
<sequence>MVLFAVRTDNTGFDSNSPEYALYKNTGFKDCYNTPLSAIIYNCSAVKASLQQQDSVVGLTTPSLSLPNNSNDNKTVYSWCEVMSCVNDLKVVPSTPHSSAFWATTLEVWNKAAITFLTSF</sequence>
<gene>
    <name evidence="1" type="ORF">N7449_000153</name>
</gene>
<protein>
    <submittedName>
        <fullName evidence="1">Uncharacterized protein</fullName>
    </submittedName>
</protein>
<keyword evidence="2" id="KW-1185">Reference proteome</keyword>
<evidence type="ECO:0000313" key="1">
    <source>
        <dbReference type="EMBL" id="KAJ5212984.1"/>
    </source>
</evidence>
<comment type="caution">
    <text evidence="1">The sequence shown here is derived from an EMBL/GenBank/DDBJ whole genome shotgun (WGS) entry which is preliminary data.</text>
</comment>
<dbReference type="OrthoDB" id="5429468at2759"/>
<dbReference type="Proteomes" id="UP001150942">
    <property type="component" value="Unassembled WGS sequence"/>
</dbReference>
<reference evidence="1" key="1">
    <citation type="submission" date="2022-11" db="EMBL/GenBank/DDBJ databases">
        <authorList>
            <person name="Petersen C."/>
        </authorList>
    </citation>
    <scope>NUCLEOTIDE SEQUENCE</scope>
    <source>
        <strain evidence="1">IBT 20477</strain>
    </source>
</reference>
<dbReference type="EMBL" id="JAPQKQ010000001">
    <property type="protein sequence ID" value="KAJ5212984.1"/>
    <property type="molecule type" value="Genomic_DNA"/>
</dbReference>